<evidence type="ECO:0000256" key="2">
    <source>
        <dbReference type="ARBA" id="ARBA00022692"/>
    </source>
</evidence>
<dbReference type="InterPro" id="IPR013057">
    <property type="entry name" value="AA_transpt_TM"/>
</dbReference>
<keyword evidence="3 6" id="KW-1133">Transmembrane helix</keyword>
<feature type="transmembrane region" description="Helical" evidence="6">
    <location>
        <begin position="106"/>
        <end position="132"/>
    </location>
</feature>
<evidence type="ECO:0000256" key="1">
    <source>
        <dbReference type="ARBA" id="ARBA00004141"/>
    </source>
</evidence>
<feature type="transmembrane region" description="Helical" evidence="6">
    <location>
        <begin position="178"/>
        <end position="195"/>
    </location>
</feature>
<feature type="transmembrane region" description="Helical" evidence="6">
    <location>
        <begin position="215"/>
        <end position="237"/>
    </location>
</feature>
<feature type="transmembrane region" description="Helical" evidence="6">
    <location>
        <begin position="152"/>
        <end position="171"/>
    </location>
</feature>
<feature type="transmembrane region" description="Helical" evidence="6">
    <location>
        <begin position="265"/>
        <end position="288"/>
    </location>
</feature>
<gene>
    <name evidence="8" type="ORF">CCMP2556_LOCUS125</name>
</gene>
<dbReference type="PANTHER" id="PTHR22950">
    <property type="entry name" value="AMINO ACID TRANSPORTER"/>
    <property type="match status" value="1"/>
</dbReference>
<feature type="transmembrane region" description="Helical" evidence="6">
    <location>
        <begin position="348"/>
        <end position="368"/>
    </location>
</feature>
<dbReference type="EMBL" id="CAXAMN010000002">
    <property type="protein sequence ID" value="CAK8985443.1"/>
    <property type="molecule type" value="Genomic_DNA"/>
</dbReference>
<keyword evidence="4 6" id="KW-0472">Membrane</keyword>
<name>A0ABP0H6L1_9DINO</name>
<evidence type="ECO:0000256" key="5">
    <source>
        <dbReference type="SAM" id="MobiDB-lite"/>
    </source>
</evidence>
<keyword evidence="9" id="KW-1185">Reference proteome</keyword>
<feature type="region of interest" description="Disordered" evidence="5">
    <location>
        <begin position="1"/>
        <end position="21"/>
    </location>
</feature>
<reference evidence="8 9" key="1">
    <citation type="submission" date="2024-02" db="EMBL/GenBank/DDBJ databases">
        <authorList>
            <person name="Chen Y."/>
            <person name="Shah S."/>
            <person name="Dougan E. K."/>
            <person name="Thang M."/>
            <person name="Chan C."/>
        </authorList>
    </citation>
    <scope>NUCLEOTIDE SEQUENCE [LARGE SCALE GENOMIC DNA]</scope>
</reference>
<feature type="domain" description="Amino acid transporter transmembrane" evidence="7">
    <location>
        <begin position="32"/>
        <end position="380"/>
    </location>
</feature>
<feature type="transmembrane region" description="Helical" evidence="6">
    <location>
        <begin position="62"/>
        <end position="85"/>
    </location>
</feature>
<evidence type="ECO:0000259" key="7">
    <source>
        <dbReference type="Pfam" id="PF01490"/>
    </source>
</evidence>
<comment type="caution">
    <text evidence="8">The sequence shown here is derived from an EMBL/GenBank/DDBJ whole genome shotgun (WGS) entry which is preliminary data.</text>
</comment>
<protein>
    <recommendedName>
        <fullName evidence="7">Amino acid transporter transmembrane domain-containing protein</fullName>
    </recommendedName>
</protein>
<evidence type="ECO:0000313" key="8">
    <source>
        <dbReference type="EMBL" id="CAK8985443.1"/>
    </source>
</evidence>
<evidence type="ECO:0000256" key="4">
    <source>
        <dbReference type="ARBA" id="ARBA00023136"/>
    </source>
</evidence>
<comment type="subcellular location">
    <subcellularLocation>
        <location evidence="1">Membrane</location>
        <topology evidence="1">Multi-pass membrane protein</topology>
    </subcellularLocation>
</comment>
<evidence type="ECO:0000256" key="6">
    <source>
        <dbReference type="SAM" id="Phobius"/>
    </source>
</evidence>
<keyword evidence="2 6" id="KW-0812">Transmembrane</keyword>
<evidence type="ECO:0000256" key="3">
    <source>
        <dbReference type="ARBA" id="ARBA00022989"/>
    </source>
</evidence>
<organism evidence="8 9">
    <name type="scientific">Durusdinium trenchii</name>
    <dbReference type="NCBI Taxonomy" id="1381693"/>
    <lineage>
        <taxon>Eukaryota</taxon>
        <taxon>Sar</taxon>
        <taxon>Alveolata</taxon>
        <taxon>Dinophyceae</taxon>
        <taxon>Suessiales</taxon>
        <taxon>Symbiodiniaceae</taxon>
        <taxon>Durusdinium</taxon>
    </lineage>
</organism>
<proteinExistence type="predicted"/>
<dbReference type="Proteomes" id="UP001642484">
    <property type="component" value="Unassembled WGS sequence"/>
</dbReference>
<sequence length="389" mass="41595">MSAMSGSSSEQRSEQCLSTENPPCLAPEVGLSTRAAITTLTQNVLGSGVLALPYAMCTAGGLGGLTLLVFVYLLSIFTMSVLVLLSNTLGTFSYYGAARQTAGQKTALWAEIWVLCTNIGLCISYVIVLGDFSFALAEKFGWAHWLSKQKCMAALVVFICWPLSCAPTLGFLRWMSSLGLASVLFCALVSAVRYWDGSYFDASGPPHLSSFEPSTFGHCFPILVGAFGAHTNIPLLYKEVAPGAKTPNWGRTQAGQEDFRKMMKVITWSLTIACIVYGWVGMIVYATFGSETKSDFSENFRSDDQLLVVLRLTMTCAICSSFALMMMSARAAACNLVLEPLGCATTTVSRVTVATILTAICLGVAAVAKEIGTVLAYNGSAELSRVDGQ</sequence>
<accession>A0ABP0H6L1</accession>
<feature type="transmembrane region" description="Helical" evidence="6">
    <location>
        <begin position="308"/>
        <end position="327"/>
    </location>
</feature>
<dbReference type="Pfam" id="PF01490">
    <property type="entry name" value="Aa_trans"/>
    <property type="match status" value="1"/>
</dbReference>
<evidence type="ECO:0000313" key="9">
    <source>
        <dbReference type="Proteomes" id="UP001642484"/>
    </source>
</evidence>